<evidence type="ECO:0000313" key="3">
    <source>
        <dbReference type="Proteomes" id="UP001597124"/>
    </source>
</evidence>
<evidence type="ECO:0000259" key="1">
    <source>
        <dbReference type="Pfam" id="PF00561"/>
    </source>
</evidence>
<gene>
    <name evidence="2" type="ORF">ACFQ00_13395</name>
</gene>
<evidence type="ECO:0000313" key="2">
    <source>
        <dbReference type="EMBL" id="MFD0849325.1"/>
    </source>
</evidence>
<comment type="caution">
    <text evidence="2">The sequence shown here is derived from an EMBL/GenBank/DDBJ whole genome shotgun (WGS) entry which is preliminary data.</text>
</comment>
<keyword evidence="3" id="KW-1185">Reference proteome</keyword>
<dbReference type="InterPro" id="IPR000073">
    <property type="entry name" value="AB_hydrolase_1"/>
</dbReference>
<feature type="domain" description="AB hydrolase-1" evidence="1">
    <location>
        <begin position="65"/>
        <end position="165"/>
    </location>
</feature>
<dbReference type="PANTHER" id="PTHR43798">
    <property type="entry name" value="MONOACYLGLYCEROL LIPASE"/>
    <property type="match status" value="1"/>
</dbReference>
<sequence>MLAVAALLVVLLLVGAVYEIASQRRAAERYPAFGTLVDIGGRRIHLDCRGYGAPTAVLEAGLSFNGSLDWIPVHDALAAKTRVCSYDRAGIMWSDPKNSSQDSDAVAQDLHAALSAAGERGPFVLVAHSLGGPYAMIYTRKYPKDVVGLVLVDASHPDQSARLKQAGVTMSDPESSLLMKTLASLRWTGLPRLMMQSNDAGIPLEVRKHANAYAGASIAGVNAEMAGFQKTMRDAGAARDLGDRPLRVLTAMKPLSETELSAAGLSKGDGPIIRKVWRDLHDEEARWSSRGVQRRLADSSHYVAWDRPDAVIAAVGEVVDTVRADQAAAKTK</sequence>
<dbReference type="RefSeq" id="WP_381491702.1">
    <property type="nucleotide sequence ID" value="NZ_JBHTIK010000008.1"/>
</dbReference>
<dbReference type="Proteomes" id="UP001597124">
    <property type="component" value="Unassembled WGS sequence"/>
</dbReference>
<organism evidence="2 3">
    <name type="scientific">Sphingosinicella xenopeptidilytica</name>
    <dbReference type="NCBI Taxonomy" id="364098"/>
    <lineage>
        <taxon>Bacteria</taxon>
        <taxon>Pseudomonadati</taxon>
        <taxon>Pseudomonadota</taxon>
        <taxon>Alphaproteobacteria</taxon>
        <taxon>Sphingomonadales</taxon>
        <taxon>Sphingosinicellaceae</taxon>
        <taxon>Sphingosinicella</taxon>
    </lineage>
</organism>
<accession>A0ABW3C4B8</accession>
<protein>
    <submittedName>
        <fullName evidence="2">Alpha/beta fold hydrolase</fullName>
    </submittedName>
</protein>
<reference evidence="3" key="1">
    <citation type="journal article" date="2019" name="Int. J. Syst. Evol. Microbiol.">
        <title>The Global Catalogue of Microorganisms (GCM) 10K type strain sequencing project: providing services to taxonomists for standard genome sequencing and annotation.</title>
        <authorList>
            <consortium name="The Broad Institute Genomics Platform"/>
            <consortium name="The Broad Institute Genome Sequencing Center for Infectious Disease"/>
            <person name="Wu L."/>
            <person name="Ma J."/>
        </authorList>
    </citation>
    <scope>NUCLEOTIDE SEQUENCE [LARGE SCALE GENOMIC DNA]</scope>
    <source>
        <strain evidence="3">CCUG 52537</strain>
    </source>
</reference>
<dbReference type="PANTHER" id="PTHR43798:SF33">
    <property type="entry name" value="HYDROLASE, PUTATIVE (AFU_ORTHOLOGUE AFUA_2G14860)-RELATED"/>
    <property type="match status" value="1"/>
</dbReference>
<dbReference type="Pfam" id="PF00561">
    <property type="entry name" value="Abhydrolase_1"/>
    <property type="match status" value="1"/>
</dbReference>
<dbReference type="InterPro" id="IPR029058">
    <property type="entry name" value="AB_hydrolase_fold"/>
</dbReference>
<proteinExistence type="predicted"/>
<dbReference type="SUPFAM" id="SSF53474">
    <property type="entry name" value="alpha/beta-Hydrolases"/>
    <property type="match status" value="1"/>
</dbReference>
<keyword evidence="2" id="KW-0378">Hydrolase</keyword>
<dbReference type="Gene3D" id="3.40.50.1820">
    <property type="entry name" value="alpha/beta hydrolase"/>
    <property type="match status" value="1"/>
</dbReference>
<dbReference type="GO" id="GO:0016787">
    <property type="term" value="F:hydrolase activity"/>
    <property type="evidence" value="ECO:0007669"/>
    <property type="project" value="UniProtKB-KW"/>
</dbReference>
<name>A0ABW3C4B8_SPHXN</name>
<dbReference type="EMBL" id="JBHTIK010000008">
    <property type="protein sequence ID" value="MFD0849325.1"/>
    <property type="molecule type" value="Genomic_DNA"/>
</dbReference>
<dbReference type="InterPro" id="IPR050266">
    <property type="entry name" value="AB_hydrolase_sf"/>
</dbReference>